<dbReference type="AlphaFoldDB" id="A0A7M5WSL5"/>
<dbReference type="PANTHER" id="PTHR46421">
    <property type="entry name" value="PROGRAMMED CELL DEATH PROTEIN 2-LIKE"/>
    <property type="match status" value="1"/>
</dbReference>
<evidence type="ECO:0000259" key="2">
    <source>
        <dbReference type="Pfam" id="PF04194"/>
    </source>
</evidence>
<evidence type="ECO:0000313" key="3">
    <source>
        <dbReference type="EnsemblMetazoa" id="CLYHEMP010701.1"/>
    </source>
</evidence>
<dbReference type="GO" id="GO:0006915">
    <property type="term" value="P:apoptotic process"/>
    <property type="evidence" value="ECO:0007669"/>
    <property type="project" value="TreeGrafter"/>
</dbReference>
<feature type="compositionally biased region" description="Low complexity" evidence="1">
    <location>
        <begin position="222"/>
        <end position="240"/>
    </location>
</feature>
<feature type="region of interest" description="Disordered" evidence="1">
    <location>
        <begin position="221"/>
        <end position="250"/>
    </location>
</feature>
<dbReference type="InterPro" id="IPR007320">
    <property type="entry name" value="PDCD2_C"/>
</dbReference>
<feature type="region of interest" description="Disordered" evidence="1">
    <location>
        <begin position="104"/>
        <end position="149"/>
    </location>
</feature>
<organism evidence="3 4">
    <name type="scientific">Clytia hemisphaerica</name>
    <dbReference type="NCBI Taxonomy" id="252671"/>
    <lineage>
        <taxon>Eukaryota</taxon>
        <taxon>Metazoa</taxon>
        <taxon>Cnidaria</taxon>
        <taxon>Hydrozoa</taxon>
        <taxon>Hydroidolina</taxon>
        <taxon>Leptothecata</taxon>
        <taxon>Obeliida</taxon>
        <taxon>Clytiidae</taxon>
        <taxon>Clytia</taxon>
    </lineage>
</organism>
<evidence type="ECO:0000256" key="1">
    <source>
        <dbReference type="SAM" id="MobiDB-lite"/>
    </source>
</evidence>
<reference evidence="3" key="1">
    <citation type="submission" date="2021-01" db="UniProtKB">
        <authorList>
            <consortium name="EnsemblMetazoa"/>
        </authorList>
    </citation>
    <scope>IDENTIFICATION</scope>
</reference>
<dbReference type="Proteomes" id="UP000594262">
    <property type="component" value="Unplaced"/>
</dbReference>
<feature type="compositionally biased region" description="Basic and acidic residues" evidence="1">
    <location>
        <begin position="241"/>
        <end position="250"/>
    </location>
</feature>
<dbReference type="GO" id="GO:0005737">
    <property type="term" value="C:cytoplasm"/>
    <property type="evidence" value="ECO:0007669"/>
    <property type="project" value="InterPro"/>
</dbReference>
<dbReference type="EnsemblMetazoa" id="CLYHEMT010701.1">
    <property type="protein sequence ID" value="CLYHEMP010701.1"/>
    <property type="gene ID" value="CLYHEMG010701"/>
</dbReference>
<feature type="compositionally biased region" description="Acidic residues" evidence="1">
    <location>
        <begin position="123"/>
        <end position="135"/>
    </location>
</feature>
<accession>A0A7M5WSL5</accession>
<keyword evidence="4" id="KW-1185">Reference proteome</keyword>
<dbReference type="PANTHER" id="PTHR46421:SF1">
    <property type="entry name" value="PROGRAMMED CELL DEATH PROTEIN 2-LIKE"/>
    <property type="match status" value="1"/>
</dbReference>
<proteinExistence type="predicted"/>
<evidence type="ECO:0000313" key="4">
    <source>
        <dbReference type="Proteomes" id="UP000594262"/>
    </source>
</evidence>
<protein>
    <recommendedName>
        <fullName evidence="2">Programmed cell death protein 2 C-terminal domain-containing protein</fullName>
    </recommendedName>
</protein>
<name>A0A7M5WSL5_9CNID</name>
<dbReference type="InterPro" id="IPR052815">
    <property type="entry name" value="PDCD2-like_regulator"/>
</dbReference>
<dbReference type="Pfam" id="PF04194">
    <property type="entry name" value="PDCD2_C"/>
    <property type="match status" value="1"/>
</dbReference>
<dbReference type="OrthoDB" id="366284at2759"/>
<feature type="domain" description="Programmed cell death protein 2 C-terminal" evidence="2">
    <location>
        <begin position="256"/>
        <end position="404"/>
    </location>
</feature>
<sequence>MSVMLGFKDEAVKTKDFVDWSCNKFGGKADWIINCASEMIVQPQCKKCGNPMYLLVQIYCPLVKSVYHRTLYVYGCSQTGCWNDPESFSVIRCQKKEVKKKEQKETKIETDDWGTNDWGANEWETDNDKEEDEKKEDENTGGDVSQEELSMDDLIQKMSQSLSMSTSTTSKLQNTPPHCFVPYHIYVMNEKDAVRESSVTSNDYEMQLYQEYVDREGELQANNQNNNNKSSGKNKTSKGSTDGDGHYEKTKVKHGDSAFYQFSKQIRPCPQQCLRYDWQGTPLILSDCSKITPPLNAIPPCQKCGAVRVFEMQLMPNLVTCLHKTKITIGSNSKQHSSATNGHHELNSLATNGHHIDKEDEITWTAHARAGMSIDFGCLYIFTCSQSCWRDNDDVICLEVVAMQPDPETAVLS</sequence>